<dbReference type="SUPFAM" id="SSF55154">
    <property type="entry name" value="CYTH-like phosphatases"/>
    <property type="match status" value="1"/>
</dbReference>
<evidence type="ECO:0000259" key="2">
    <source>
        <dbReference type="PROSITE" id="PS51707"/>
    </source>
</evidence>
<feature type="domain" description="CYTH" evidence="2">
    <location>
        <begin position="1"/>
        <end position="147"/>
    </location>
</feature>
<dbReference type="PROSITE" id="PS51707">
    <property type="entry name" value="CYTH"/>
    <property type="match status" value="1"/>
</dbReference>
<comment type="caution">
    <text evidence="3">The sequence shown here is derived from an EMBL/GenBank/DDBJ whole genome shotgun (WGS) entry which is preliminary data.</text>
</comment>
<dbReference type="InterPro" id="IPR033469">
    <property type="entry name" value="CYTH-like_dom_sf"/>
</dbReference>
<protein>
    <submittedName>
        <fullName evidence="3">CYTH domain-containing protein</fullName>
    </submittedName>
</protein>
<dbReference type="PIRSF" id="PIRSF016487">
    <property type="entry name" value="CYTH_UCP016487"/>
    <property type="match status" value="1"/>
</dbReference>
<feature type="active site" description="Proton acceptor" evidence="1">
    <location>
        <position position="28"/>
    </location>
</feature>
<reference evidence="3" key="2">
    <citation type="journal article" date="2021" name="PeerJ">
        <title>Extensive microbial diversity within the chicken gut microbiome revealed by metagenomics and culture.</title>
        <authorList>
            <person name="Gilroy R."/>
            <person name="Ravi A."/>
            <person name="Getino M."/>
            <person name="Pursley I."/>
            <person name="Horton D.L."/>
            <person name="Alikhan N.F."/>
            <person name="Baker D."/>
            <person name="Gharbi K."/>
            <person name="Hall N."/>
            <person name="Watson M."/>
            <person name="Adriaenssens E.M."/>
            <person name="Foster-Nyarko E."/>
            <person name="Jarju S."/>
            <person name="Secka A."/>
            <person name="Antonio M."/>
            <person name="Oren A."/>
            <person name="Chaudhuri R.R."/>
            <person name="La Ragione R."/>
            <person name="Hildebrand F."/>
            <person name="Pallen M.J."/>
        </authorList>
    </citation>
    <scope>NUCLEOTIDE SEQUENCE</scope>
    <source>
        <strain evidence="3">CHK191-8634</strain>
    </source>
</reference>
<sequence length="147" mass="17017">MEIERKFLITQLPAELKQYEARHIEQAYLCTDPVVRVRRSNDRYMLTCKGAGLLSREEFELPLTEQAYRHLCAKADGRVICKVRYLIPYQDRLIELDVFQGGLAPLAVAEVEFESEAQARSFVPPEWFGREVTYDPSYSNAALSRQK</sequence>
<dbReference type="CDD" id="cd07761">
    <property type="entry name" value="CYTH-like_CthTTM-like"/>
    <property type="match status" value="1"/>
</dbReference>
<dbReference type="InterPro" id="IPR023577">
    <property type="entry name" value="CYTH_domain"/>
</dbReference>
<dbReference type="SMART" id="SM01118">
    <property type="entry name" value="CYTH"/>
    <property type="match status" value="1"/>
</dbReference>
<dbReference type="InterPro" id="IPR012042">
    <property type="entry name" value="NeuTTM/CthTTM-like"/>
</dbReference>
<organism evidence="3 4">
    <name type="scientific">Candidatus Ventrousia excrementavium</name>
    <dbReference type="NCBI Taxonomy" id="2840961"/>
    <lineage>
        <taxon>Bacteria</taxon>
        <taxon>Bacillati</taxon>
        <taxon>Bacillota</taxon>
        <taxon>Clostridia</taxon>
        <taxon>Eubacteriales</taxon>
        <taxon>Clostridiaceae</taxon>
        <taxon>Clostridiaceae incertae sedis</taxon>
        <taxon>Candidatus Ventrousia</taxon>
    </lineage>
</organism>
<dbReference type="Proteomes" id="UP000824073">
    <property type="component" value="Unassembled WGS sequence"/>
</dbReference>
<dbReference type="PANTHER" id="PTHR40114:SF1">
    <property type="entry name" value="SLR0698 PROTEIN"/>
    <property type="match status" value="1"/>
</dbReference>
<gene>
    <name evidence="3" type="ORF">IAB67_00170</name>
</gene>
<reference evidence="3" key="1">
    <citation type="submission" date="2020-10" db="EMBL/GenBank/DDBJ databases">
        <authorList>
            <person name="Gilroy R."/>
        </authorList>
    </citation>
    <scope>NUCLEOTIDE SEQUENCE</scope>
    <source>
        <strain evidence="3">CHK191-8634</strain>
    </source>
</reference>
<evidence type="ECO:0000256" key="1">
    <source>
        <dbReference type="PIRSR" id="PIRSR016487-1"/>
    </source>
</evidence>
<proteinExistence type="predicted"/>
<evidence type="ECO:0000313" key="3">
    <source>
        <dbReference type="EMBL" id="HIU42695.1"/>
    </source>
</evidence>
<accession>A0A9D1IRT6</accession>
<dbReference type="PANTHER" id="PTHR40114">
    <property type="entry name" value="SLR0698 PROTEIN"/>
    <property type="match status" value="1"/>
</dbReference>
<dbReference type="Pfam" id="PF01928">
    <property type="entry name" value="CYTH"/>
    <property type="match status" value="1"/>
</dbReference>
<evidence type="ECO:0000313" key="4">
    <source>
        <dbReference type="Proteomes" id="UP000824073"/>
    </source>
</evidence>
<name>A0A9D1IRT6_9CLOT</name>
<dbReference type="AlphaFoldDB" id="A0A9D1IRT6"/>
<dbReference type="Gene3D" id="2.40.320.10">
    <property type="entry name" value="Hypothetical Protein Pfu-838710-001"/>
    <property type="match status" value="1"/>
</dbReference>
<dbReference type="EMBL" id="DVMR01000002">
    <property type="protein sequence ID" value="HIU42695.1"/>
    <property type="molecule type" value="Genomic_DNA"/>
</dbReference>